<name>A3HYT9_9BACT</name>
<dbReference type="InterPro" id="IPR021352">
    <property type="entry name" value="DUF2971"/>
</dbReference>
<accession>A3HYT9</accession>
<comment type="caution">
    <text evidence="1">The sequence shown here is derived from an EMBL/GenBank/DDBJ whole genome shotgun (WGS) entry which is preliminary data.</text>
</comment>
<organism evidence="1 2">
    <name type="scientific">Algoriphagus machipongonensis</name>
    <dbReference type="NCBI Taxonomy" id="388413"/>
    <lineage>
        <taxon>Bacteria</taxon>
        <taxon>Pseudomonadati</taxon>
        <taxon>Bacteroidota</taxon>
        <taxon>Cytophagia</taxon>
        <taxon>Cytophagales</taxon>
        <taxon>Cyclobacteriaceae</taxon>
        <taxon>Algoriphagus</taxon>
    </lineage>
</organism>
<protein>
    <recommendedName>
        <fullName evidence="3">DUF2971 domain-containing protein</fullName>
    </recommendedName>
</protein>
<dbReference type="RefSeq" id="WP_008199058.1">
    <property type="nucleotide sequence ID" value="NZ_CM001023.1"/>
</dbReference>
<reference evidence="1 2" key="1">
    <citation type="journal article" date="2011" name="J. Bacteriol.">
        <title>Complete genome sequence of Algoriphagus sp. PR1, bacterial prey of a colony-forming choanoflagellate.</title>
        <authorList>
            <person name="Alegado R.A."/>
            <person name="Ferriera S."/>
            <person name="Nusbaum C."/>
            <person name="Young S.K."/>
            <person name="Zeng Q."/>
            <person name="Imamovic A."/>
            <person name="Fairclough S.R."/>
            <person name="King N."/>
        </authorList>
    </citation>
    <scope>NUCLEOTIDE SEQUENCE [LARGE SCALE GENOMIC DNA]</scope>
    <source>
        <strain evidence="1 2">PR1</strain>
    </source>
</reference>
<evidence type="ECO:0008006" key="3">
    <source>
        <dbReference type="Google" id="ProtNLM"/>
    </source>
</evidence>
<dbReference type="EMBL" id="AAXU02000001">
    <property type="protein sequence ID" value="EAZ80425.1"/>
    <property type="molecule type" value="Genomic_DNA"/>
</dbReference>
<keyword evidence="2" id="KW-1185">Reference proteome</keyword>
<sequence>MEEPKIIYKYKDFTADHSRKILFENELFLSSSTSFNDPFDCRIPPCLKLLETKERAFEYAERILSRQKLKILLDGEDFEKVSENFKKSMWKNPEILQKNISEISIDTQSKILGILCLTKKWNDILMWSHYGQNHQGICYGFDLEALTNSKNFYYGGFVTYTNTYPLIDPIKAILPETYELQTHYKAKNWEYEDEYRLVKIYDQDVEPSSDQRKFKIPDSFFKEIIIGAEFPRNEIQGIIDIAKAKKIALFKAIKVDWKFELERERII</sequence>
<proteinExistence type="predicted"/>
<dbReference type="HOGENOM" id="CLU_050666_3_1_10"/>
<gene>
    <name evidence="1" type="ORF">ALPR1_05865</name>
</gene>
<dbReference type="eggNOG" id="COG0457">
    <property type="taxonomic scope" value="Bacteria"/>
</dbReference>
<dbReference type="Pfam" id="PF11185">
    <property type="entry name" value="DUF2971"/>
    <property type="match status" value="1"/>
</dbReference>
<evidence type="ECO:0000313" key="2">
    <source>
        <dbReference type="Proteomes" id="UP000003919"/>
    </source>
</evidence>
<dbReference type="Proteomes" id="UP000003919">
    <property type="component" value="Unassembled WGS sequence"/>
</dbReference>
<dbReference type="AlphaFoldDB" id="A3HYT9"/>
<dbReference type="STRING" id="388413.ALPR1_05865"/>
<evidence type="ECO:0000313" key="1">
    <source>
        <dbReference type="EMBL" id="EAZ80425.1"/>
    </source>
</evidence>